<dbReference type="RefSeq" id="WP_117419934.1">
    <property type="nucleotide sequence ID" value="NZ_BRPJ01000100.1"/>
</dbReference>
<sequence length="230" mass="25348">MKEKIRNAVLQSGADVCGFAGAEGFNQAPDGFQPCSIFPDCKSVVVFGIALPRGLYEVDSRFIYSHYNSLACPQVDHIALQTAKLIEDRFEARAVPLPCDSPYEYWDEEKLEGRGLISMKHAACLAGLGTMGKNTLLLNKEFGNRLVVGCVLTDLETEPDEPAVSICPDSCSLCIENCPQGSIKEGFVEQKPCRQYSYGKTKRGFETVECNRCRTVCPMRFGVKRGKGKV</sequence>
<comment type="caution">
    <text evidence="2">The sequence shown here is derived from an EMBL/GenBank/DDBJ whole genome shotgun (WGS) entry which is preliminary data.</text>
</comment>
<protein>
    <submittedName>
        <fullName evidence="2">Epoxyqueuosine reductase</fullName>
    </submittedName>
</protein>
<dbReference type="OrthoDB" id="9784571at2"/>
<dbReference type="EMBL" id="BRPJ01000100">
    <property type="protein sequence ID" value="GLB32879.1"/>
    <property type="molecule type" value="Genomic_DNA"/>
</dbReference>
<dbReference type="PANTHER" id="PTHR42827:SF1">
    <property type="entry name" value="IRON-SULFUR CLUSTER-BINDING PROTEIN"/>
    <property type="match status" value="1"/>
</dbReference>
<proteinExistence type="predicted"/>
<dbReference type="Proteomes" id="UP000260680">
    <property type="component" value="Unassembled WGS sequence"/>
</dbReference>
<accession>A0A3E2N4H4</accession>
<dbReference type="EMBL" id="QOHO01000113">
    <property type="protein sequence ID" value="RFZ75872.1"/>
    <property type="molecule type" value="Genomic_DNA"/>
</dbReference>
<reference evidence="2 3" key="1">
    <citation type="submission" date="2018-07" db="EMBL/GenBank/DDBJ databases">
        <title>New species, Clostridium PI-S10-A1B.</title>
        <authorList>
            <person name="Krishna G."/>
            <person name="Summeta K."/>
            <person name="Shikha S."/>
            <person name="Prabhu P.B."/>
            <person name="Suresh K."/>
        </authorList>
    </citation>
    <scope>NUCLEOTIDE SEQUENCE [LARGE SCALE GENOMIC DNA]</scope>
    <source>
        <strain evidence="2 3">PI-S10-A1B</strain>
    </source>
</reference>
<evidence type="ECO:0000313" key="3">
    <source>
        <dbReference type="Proteomes" id="UP000260680"/>
    </source>
</evidence>
<keyword evidence="4" id="KW-1185">Reference proteome</keyword>
<dbReference type="Proteomes" id="UP001419084">
    <property type="component" value="Unassembled WGS sequence"/>
</dbReference>
<evidence type="ECO:0000313" key="1">
    <source>
        <dbReference type="EMBL" id="GLB32879.1"/>
    </source>
</evidence>
<reference evidence="1 4" key="2">
    <citation type="journal article" date="2024" name="Int. J. Syst. Evol. Microbiol.">
        <title>Lacrimispora brassicae sp. nov. isolated from fermented cabbage, and proposal of Clostridium indicum Gundawar et al. 2019 and Clostridium methoxybenzovorans Mechichi et al. 1999 as heterotypic synonyms of Lacrimispora amygdalina (Parshina et al. 2003) Haas and Blanchard 2020 and Lacrimispora indolis (McClung and McCoy 1957) Haas and Blanchard 2020, respectively.</title>
        <authorList>
            <person name="Kobayashi H."/>
            <person name="Tanizawa Y."/>
            <person name="Sakamoto M."/>
            <person name="Ohkuma M."/>
            <person name="Tohno M."/>
        </authorList>
    </citation>
    <scope>NUCLEOTIDE SEQUENCE [LARGE SCALE GENOMIC DNA]</scope>
    <source>
        <strain evidence="1 4">DSM 12857</strain>
    </source>
</reference>
<dbReference type="PANTHER" id="PTHR42827">
    <property type="entry name" value="IRON-SULFUR CLUSTER-BINDING PROTEIN-RELATED"/>
    <property type="match status" value="1"/>
</dbReference>
<name>A0A3E2N4H4_9FIRM</name>
<evidence type="ECO:0000313" key="2">
    <source>
        <dbReference type="EMBL" id="RFZ75872.1"/>
    </source>
</evidence>
<dbReference type="AlphaFoldDB" id="A0A3E2N4H4"/>
<gene>
    <name evidence="2" type="ORF">DS742_26600</name>
    <name evidence="1" type="ORF">LAD12857_48020</name>
</gene>
<evidence type="ECO:0000313" key="4">
    <source>
        <dbReference type="Proteomes" id="UP001419084"/>
    </source>
</evidence>
<organism evidence="2 3">
    <name type="scientific">Lacrimispora amygdalina</name>
    <dbReference type="NCBI Taxonomy" id="253257"/>
    <lineage>
        <taxon>Bacteria</taxon>
        <taxon>Bacillati</taxon>
        <taxon>Bacillota</taxon>
        <taxon>Clostridia</taxon>
        <taxon>Lachnospirales</taxon>
        <taxon>Lachnospiraceae</taxon>
        <taxon>Lacrimispora</taxon>
    </lineage>
</organism>